<proteinExistence type="predicted"/>
<reference evidence="3" key="1">
    <citation type="journal article" date="2023" name="Mol. Biol. Evol.">
        <title>Third-Generation Sequencing Reveals the Adaptive Role of the Epigenome in Three Deep-Sea Polychaetes.</title>
        <authorList>
            <person name="Perez M."/>
            <person name="Aroh O."/>
            <person name="Sun Y."/>
            <person name="Lan Y."/>
            <person name="Juniper S.K."/>
            <person name="Young C.R."/>
            <person name="Angers B."/>
            <person name="Qian P.Y."/>
        </authorList>
    </citation>
    <scope>NUCLEOTIDE SEQUENCE</scope>
    <source>
        <strain evidence="3">R07B-5</strain>
    </source>
</reference>
<feature type="compositionally biased region" description="Basic and acidic residues" evidence="1">
    <location>
        <begin position="316"/>
        <end position="331"/>
    </location>
</feature>
<dbReference type="EMBL" id="JAODUO010000467">
    <property type="protein sequence ID" value="KAK2179880.1"/>
    <property type="molecule type" value="Genomic_DNA"/>
</dbReference>
<feature type="region of interest" description="Disordered" evidence="1">
    <location>
        <begin position="316"/>
        <end position="345"/>
    </location>
</feature>
<gene>
    <name evidence="3" type="ORF">NP493_468g01006</name>
</gene>
<organism evidence="3 4">
    <name type="scientific">Ridgeia piscesae</name>
    <name type="common">Tubeworm</name>
    <dbReference type="NCBI Taxonomy" id="27915"/>
    <lineage>
        <taxon>Eukaryota</taxon>
        <taxon>Metazoa</taxon>
        <taxon>Spiralia</taxon>
        <taxon>Lophotrochozoa</taxon>
        <taxon>Annelida</taxon>
        <taxon>Polychaeta</taxon>
        <taxon>Sedentaria</taxon>
        <taxon>Canalipalpata</taxon>
        <taxon>Sabellida</taxon>
        <taxon>Siboglinidae</taxon>
        <taxon>Ridgeia</taxon>
    </lineage>
</organism>
<sequence length="417" mass="45621">MSIGQRTVLVADMTPQSLTHRLSVFIANLSDALSWQVRVEKLGPDITQTSDGVDLVDHTMSDLYIYAIDKNKSRIVPRSEVMERINNRSRHLMDLFRLNDIREVKPVSRVRLGRQGGGAEMVVIVLACLTETERGNEDTVSTDSDSCHLEEDNGTTVDVWAGTSPTDQSRSSVAPAGVGRLLEALQTSRDSARAPRRYPPGRVVGATTPGGRAASPKTSTRGETAICPRALGGRNNNNNATGGMKKGCVDKSSGRQPWTDMLLLPGSTQPVWVAPFPGAHTGHTKGNRTSTQYGGLEKRYTYKVAPLLTKCDDNRYSHIRPTDTEPGRDADYEANPTKADTGKSASAENGLLKRSKLLPIGQSQYTNHIDIERRSCVTFDNSAYEDESELYAEKIHCTAAPEGVASRYNRHIHSTNL</sequence>
<evidence type="ECO:0000313" key="3">
    <source>
        <dbReference type="EMBL" id="KAK2179880.1"/>
    </source>
</evidence>
<dbReference type="Proteomes" id="UP001209878">
    <property type="component" value="Unassembled WGS sequence"/>
</dbReference>
<feature type="domain" description="Protocadherin-15" evidence="2">
    <location>
        <begin position="6"/>
        <end position="92"/>
    </location>
</feature>
<dbReference type="AlphaFoldDB" id="A0AAD9KZQ7"/>
<evidence type="ECO:0000256" key="1">
    <source>
        <dbReference type="SAM" id="MobiDB-lite"/>
    </source>
</evidence>
<protein>
    <recommendedName>
        <fullName evidence="2">Protocadherin-15 domain-containing protein</fullName>
    </recommendedName>
</protein>
<dbReference type="Pfam" id="PF23206">
    <property type="entry name" value="PCDH15_12th"/>
    <property type="match status" value="1"/>
</dbReference>
<feature type="region of interest" description="Disordered" evidence="1">
    <location>
        <begin position="188"/>
        <end position="252"/>
    </location>
</feature>
<comment type="caution">
    <text evidence="3">The sequence shown here is derived from an EMBL/GenBank/DDBJ whole genome shotgun (WGS) entry which is preliminary data.</text>
</comment>
<evidence type="ECO:0000259" key="2">
    <source>
        <dbReference type="Pfam" id="PF23206"/>
    </source>
</evidence>
<name>A0AAD9KZQ7_RIDPI</name>
<keyword evidence="4" id="KW-1185">Reference proteome</keyword>
<accession>A0AAD9KZQ7</accession>
<dbReference type="InterPro" id="IPR056989">
    <property type="entry name" value="PCDH15_12th_dom"/>
</dbReference>
<evidence type="ECO:0000313" key="4">
    <source>
        <dbReference type="Proteomes" id="UP001209878"/>
    </source>
</evidence>